<organism evidence="2 3">
    <name type="scientific">Streptomyces heilongjiangensis</name>
    <dbReference type="NCBI Taxonomy" id="945052"/>
    <lineage>
        <taxon>Bacteria</taxon>
        <taxon>Bacillati</taxon>
        <taxon>Actinomycetota</taxon>
        <taxon>Actinomycetes</taxon>
        <taxon>Kitasatosporales</taxon>
        <taxon>Streptomycetaceae</taxon>
        <taxon>Streptomyces</taxon>
    </lineage>
</organism>
<dbReference type="EMBL" id="JBHSNZ010000012">
    <property type="protein sequence ID" value="MFC5809642.1"/>
    <property type="molecule type" value="Genomic_DNA"/>
</dbReference>
<evidence type="ECO:0000313" key="2">
    <source>
        <dbReference type="EMBL" id="MFC5809642.1"/>
    </source>
</evidence>
<gene>
    <name evidence="2" type="ORF">ACFQGO_19350</name>
</gene>
<keyword evidence="3" id="KW-1185">Reference proteome</keyword>
<feature type="compositionally biased region" description="Basic and acidic residues" evidence="1">
    <location>
        <begin position="10"/>
        <end position="20"/>
    </location>
</feature>
<dbReference type="Proteomes" id="UP001596112">
    <property type="component" value="Unassembled WGS sequence"/>
</dbReference>
<feature type="compositionally biased region" description="Basic and acidic residues" evidence="1">
    <location>
        <begin position="30"/>
        <end position="47"/>
    </location>
</feature>
<name>A0ABW1B9I5_9ACTN</name>
<proteinExistence type="predicted"/>
<accession>A0ABW1B9I5</accession>
<reference evidence="3" key="1">
    <citation type="journal article" date="2019" name="Int. J. Syst. Evol. Microbiol.">
        <title>The Global Catalogue of Microorganisms (GCM) 10K type strain sequencing project: providing services to taxonomists for standard genome sequencing and annotation.</title>
        <authorList>
            <consortium name="The Broad Institute Genomics Platform"/>
            <consortium name="The Broad Institute Genome Sequencing Center for Infectious Disease"/>
            <person name="Wu L."/>
            <person name="Ma J."/>
        </authorList>
    </citation>
    <scope>NUCLEOTIDE SEQUENCE [LARGE SCALE GENOMIC DNA]</scope>
    <source>
        <strain evidence="3">JCM 9918</strain>
    </source>
</reference>
<dbReference type="RefSeq" id="WP_272172597.1">
    <property type="nucleotide sequence ID" value="NZ_JAQOSL010000058.1"/>
</dbReference>
<feature type="region of interest" description="Disordered" evidence="1">
    <location>
        <begin position="1"/>
        <end position="47"/>
    </location>
</feature>
<sequence>MTTVEFQDGGFRDGARRDGGFQDGGFQDGGLRDGEYPAVEHRGGHRDERCRDGGFRELVLVRGADGDAPAATAVIRVLGQLPGGWDHAWRLDEDGGRIHLRIRPPSGSPPHAVRDWLAEVLADPALRSWRAAQVP</sequence>
<protein>
    <submittedName>
        <fullName evidence="2">Uncharacterized protein</fullName>
    </submittedName>
</protein>
<comment type="caution">
    <text evidence="2">The sequence shown here is derived from an EMBL/GenBank/DDBJ whole genome shotgun (WGS) entry which is preliminary data.</text>
</comment>
<evidence type="ECO:0000256" key="1">
    <source>
        <dbReference type="SAM" id="MobiDB-lite"/>
    </source>
</evidence>
<evidence type="ECO:0000313" key="3">
    <source>
        <dbReference type="Proteomes" id="UP001596112"/>
    </source>
</evidence>